<keyword evidence="3" id="KW-0963">Cytoplasm</keyword>
<accession>A0A397ETL1</accession>
<proteinExistence type="inferred from homology"/>
<feature type="region of interest" description="Disordered" evidence="9">
    <location>
        <begin position="939"/>
        <end position="963"/>
    </location>
</feature>
<dbReference type="GO" id="GO:0005875">
    <property type="term" value="C:microtubule associated complex"/>
    <property type="evidence" value="ECO:0007669"/>
    <property type="project" value="TreeGrafter"/>
</dbReference>
<evidence type="ECO:0000256" key="3">
    <source>
        <dbReference type="ARBA" id="ARBA00022490"/>
    </source>
</evidence>
<gene>
    <name evidence="11" type="ORF">DYB31_001691</name>
</gene>
<dbReference type="GO" id="GO:0007018">
    <property type="term" value="P:microtubule-based movement"/>
    <property type="evidence" value="ECO:0007669"/>
    <property type="project" value="InterPro"/>
</dbReference>
<feature type="domain" description="Kinesin motor" evidence="10">
    <location>
        <begin position="738"/>
        <end position="861"/>
    </location>
</feature>
<protein>
    <recommendedName>
        <fullName evidence="10">Kinesin motor domain-containing protein</fullName>
    </recommendedName>
</protein>
<name>A0A397ETL1_APHAT</name>
<keyword evidence="6" id="KW-0663">Pyridoxal phosphate</keyword>
<dbReference type="GO" id="GO:0051231">
    <property type="term" value="P:spindle elongation"/>
    <property type="evidence" value="ECO:0007669"/>
    <property type="project" value="TreeGrafter"/>
</dbReference>
<dbReference type="InterPro" id="IPR027640">
    <property type="entry name" value="Kinesin-like_fam"/>
</dbReference>
<dbReference type="GO" id="GO:0030170">
    <property type="term" value="F:pyridoxal phosphate binding"/>
    <property type="evidence" value="ECO:0007669"/>
    <property type="project" value="InterPro"/>
</dbReference>
<dbReference type="GO" id="GO:0008017">
    <property type="term" value="F:microtubule binding"/>
    <property type="evidence" value="ECO:0007669"/>
    <property type="project" value="InterPro"/>
</dbReference>
<comment type="similarity">
    <text evidence="8">Belongs to the TRAFAC class myosin-kinesin ATPase superfamily. Kinesin family.</text>
</comment>
<dbReference type="SMART" id="SM00129">
    <property type="entry name" value="KISc"/>
    <property type="match status" value="1"/>
</dbReference>
<comment type="caution">
    <text evidence="11">The sequence shown here is derived from an EMBL/GenBank/DDBJ whole genome shotgun (WGS) entry which is preliminary data.</text>
</comment>
<dbReference type="PANTHER" id="PTHR47969">
    <property type="entry name" value="CHROMOSOME-ASSOCIATED KINESIN KIF4A-RELATED"/>
    <property type="match status" value="1"/>
</dbReference>
<evidence type="ECO:0000313" key="12">
    <source>
        <dbReference type="Proteomes" id="UP000266196"/>
    </source>
</evidence>
<dbReference type="GO" id="GO:0005737">
    <property type="term" value="C:cytoplasm"/>
    <property type="evidence" value="ECO:0007669"/>
    <property type="project" value="UniProtKB-SubCell"/>
</dbReference>
<dbReference type="InterPro" id="IPR036961">
    <property type="entry name" value="Kinesin_motor_dom_sf"/>
</dbReference>
<evidence type="ECO:0000256" key="5">
    <source>
        <dbReference type="ARBA" id="ARBA00022840"/>
    </source>
</evidence>
<feature type="region of interest" description="Disordered" evidence="9">
    <location>
        <begin position="1080"/>
        <end position="1108"/>
    </location>
</feature>
<keyword evidence="7" id="KW-0175">Coiled coil</keyword>
<reference evidence="11 12" key="1">
    <citation type="submission" date="2018-08" db="EMBL/GenBank/DDBJ databases">
        <title>Aphanomyces genome sequencing and annotation.</title>
        <authorList>
            <person name="Minardi D."/>
            <person name="Oidtmann B."/>
            <person name="Van Der Giezen M."/>
            <person name="Studholme D.J."/>
        </authorList>
    </citation>
    <scope>NUCLEOTIDE SEQUENCE [LARGE SCALE GENOMIC DNA]</scope>
    <source>
        <strain evidence="11 12">197901</strain>
    </source>
</reference>
<dbReference type="Gene3D" id="3.40.850.10">
    <property type="entry name" value="Kinesin motor domain"/>
    <property type="match status" value="2"/>
</dbReference>
<dbReference type="GO" id="GO:0019346">
    <property type="term" value="P:transsulfuration"/>
    <property type="evidence" value="ECO:0007669"/>
    <property type="project" value="InterPro"/>
</dbReference>
<dbReference type="Gene3D" id="3.40.640.10">
    <property type="entry name" value="Type I PLP-dependent aspartate aminotransferase-like (Major domain)"/>
    <property type="match status" value="1"/>
</dbReference>
<keyword evidence="4" id="KW-0547">Nucleotide-binding</keyword>
<evidence type="ECO:0000256" key="9">
    <source>
        <dbReference type="SAM" id="MobiDB-lite"/>
    </source>
</evidence>
<dbReference type="Pfam" id="PF00225">
    <property type="entry name" value="Kinesin"/>
    <property type="match status" value="1"/>
</dbReference>
<dbReference type="SUPFAM" id="SSF53383">
    <property type="entry name" value="PLP-dependent transferases"/>
    <property type="match status" value="1"/>
</dbReference>
<comment type="caution">
    <text evidence="8">Lacks conserved residue(s) required for the propagation of feature annotation.</text>
</comment>
<dbReference type="PANTHER" id="PTHR47969:SF15">
    <property type="entry name" value="CHROMOSOME-ASSOCIATED KINESIN KIF4A-RELATED"/>
    <property type="match status" value="1"/>
</dbReference>
<dbReference type="VEuPathDB" id="FungiDB:H257_01489"/>
<evidence type="ECO:0000256" key="6">
    <source>
        <dbReference type="ARBA" id="ARBA00022898"/>
    </source>
</evidence>
<evidence type="ECO:0000259" key="10">
    <source>
        <dbReference type="PROSITE" id="PS50067"/>
    </source>
</evidence>
<dbReference type="InterPro" id="IPR015421">
    <property type="entry name" value="PyrdxlP-dep_Trfase_major"/>
</dbReference>
<dbReference type="InterPro" id="IPR001752">
    <property type="entry name" value="Kinesin_motor_dom"/>
</dbReference>
<dbReference type="InterPro" id="IPR027417">
    <property type="entry name" value="P-loop_NTPase"/>
</dbReference>
<dbReference type="PROSITE" id="PS50067">
    <property type="entry name" value="KINESIN_MOTOR_2"/>
    <property type="match status" value="2"/>
</dbReference>
<comment type="cofactor">
    <cofactor evidence="1">
        <name>pyridoxal 5'-phosphate</name>
        <dbReference type="ChEBI" id="CHEBI:597326"/>
    </cofactor>
</comment>
<organism evidence="11 12">
    <name type="scientific">Aphanomyces astaci</name>
    <name type="common">Crayfish plague agent</name>
    <dbReference type="NCBI Taxonomy" id="112090"/>
    <lineage>
        <taxon>Eukaryota</taxon>
        <taxon>Sar</taxon>
        <taxon>Stramenopiles</taxon>
        <taxon>Oomycota</taxon>
        <taxon>Saprolegniomycetes</taxon>
        <taxon>Saprolegniales</taxon>
        <taxon>Verrucalvaceae</taxon>
        <taxon>Aphanomyces</taxon>
    </lineage>
</organism>
<dbReference type="AlphaFoldDB" id="A0A397ETL1"/>
<keyword evidence="5" id="KW-0067">ATP-binding</keyword>
<evidence type="ECO:0000256" key="7">
    <source>
        <dbReference type="ARBA" id="ARBA00023054"/>
    </source>
</evidence>
<dbReference type="GO" id="GO:0005524">
    <property type="term" value="F:ATP binding"/>
    <property type="evidence" value="ECO:0007669"/>
    <property type="project" value="UniProtKB-KW"/>
</dbReference>
<dbReference type="InterPro" id="IPR000277">
    <property type="entry name" value="Cys/Met-Metab_PyrdxlP-dep_enz"/>
</dbReference>
<evidence type="ECO:0000313" key="11">
    <source>
        <dbReference type="EMBL" id="RHZ00295.1"/>
    </source>
</evidence>
<sequence>MTVLTSAIAHTFLPSILANLPQEWRGTTFANSALLGREVFSASVEKLLLEKHAKRDNIVTEAELSALGNAEDYLRVSTNISVLLELVLGLEVSLPTRQVFTFGSTTIPIISVLLTSKLPVLLYVDEGVASPFTADQLATLALLGTNVTIVSGHPVADPSAVVLALQVSPKKISAAVDAIVSDSVLYIHNPSKVNPDDILVIRKRLSTPLTTPVCEKFLQTIAGVKVTADGDASTPEALADFYAHLQTMSGTSVDAHANPVVFTAGLPAVCSIWLSLLHGGGADILMASTAYGGSSQLTDIYVNKSSGKIHKWKFDITGKNKISDSIKQALDKLTITATAPTTVLFVEIPTNPDMKVPDIATLAQHLTSYRNTTGKEVLFLVDTTFAPASKVLQKISAVAPDLTTMVFISMSKSVSRGHTTAGTIIANTASPQSRKLLETVRWAGQLLDTTAKTDQLWRLTENHVGVEDRCQKAYEVAVTTGTALQAAVAKYAHGFHMDLAFVSPENAAQGFTTSTYSFNLPPLPNATAEANYAIAQRFVDLLTAHPSFKPCVSFGQDNGKVYCTVPSTSTQGAIKAEDKAKQLVGGVELTRLSFPPHGDVQAIVAVLENAIRVVVRVRPPLPSEKGHATGALAADAAAKTVRVASDSSKSFAFDQVFAASASQDEIFQGTGIASMLLSVLDGYAGSTHPCPTPGIVPRVILGLFDAIAAATLDKKREYSVKCSFVQIYNEQQKIMATHNLNAASSRSHCIYTLYVESVDPTNPDDVTKAKLSLVTLQESIGINKSLFVLRQVIQTLSSSDDGSATNKGVHVPYRDSKLTALLKHSLGGNSITLMIACLSPSDAYVDENLSTLVYAAKAQSISNKPVKNEDPKAQLIQKLRDEVATLKAQLAQAQQVILHLGQLGDQNDNVDATGAISSLADVTPSADKVPPVMKPVMAHTRPASSLASPSPTNNPATPSVQASPPAAATSVVVSSAGTKRLKQNVIDNVELIKNMYQNERQLRSEVDFVTSEVSTVRMENRTLNLENQSLRERIEVLEYLVVGGAKGPEDNGDVEGVVELVAPPQHRIDQVLRSCGALRPATTHDAEAPRNNAPDIKKRETGMLSVRK</sequence>
<dbReference type="InterPro" id="IPR015424">
    <property type="entry name" value="PyrdxlP-dep_Trfase"/>
</dbReference>
<evidence type="ECO:0000256" key="8">
    <source>
        <dbReference type="PROSITE-ProRule" id="PRU00283"/>
    </source>
</evidence>
<evidence type="ECO:0000256" key="4">
    <source>
        <dbReference type="ARBA" id="ARBA00022741"/>
    </source>
</evidence>
<dbReference type="GO" id="GO:0007052">
    <property type="term" value="P:mitotic spindle organization"/>
    <property type="evidence" value="ECO:0007669"/>
    <property type="project" value="TreeGrafter"/>
</dbReference>
<comment type="subcellular location">
    <subcellularLocation>
        <location evidence="2">Cytoplasm</location>
    </subcellularLocation>
</comment>
<dbReference type="Pfam" id="PF01053">
    <property type="entry name" value="Cys_Met_Meta_PP"/>
    <property type="match status" value="1"/>
</dbReference>
<evidence type="ECO:0000256" key="2">
    <source>
        <dbReference type="ARBA" id="ARBA00004496"/>
    </source>
</evidence>
<evidence type="ECO:0000256" key="1">
    <source>
        <dbReference type="ARBA" id="ARBA00001933"/>
    </source>
</evidence>
<feature type="domain" description="Kinesin motor" evidence="10">
    <location>
        <begin position="610"/>
        <end position="683"/>
    </location>
</feature>
<dbReference type="PRINTS" id="PR00380">
    <property type="entry name" value="KINESINHEAVY"/>
</dbReference>
<feature type="compositionally biased region" description="Low complexity" evidence="9">
    <location>
        <begin position="947"/>
        <end position="963"/>
    </location>
</feature>
<dbReference type="EMBL" id="QUTE01015217">
    <property type="protein sequence ID" value="RHZ00295.1"/>
    <property type="molecule type" value="Genomic_DNA"/>
</dbReference>
<dbReference type="Proteomes" id="UP000266196">
    <property type="component" value="Unassembled WGS sequence"/>
</dbReference>
<dbReference type="GO" id="GO:0003777">
    <property type="term" value="F:microtubule motor activity"/>
    <property type="evidence" value="ECO:0007669"/>
    <property type="project" value="InterPro"/>
</dbReference>
<dbReference type="SUPFAM" id="SSF52540">
    <property type="entry name" value="P-loop containing nucleoside triphosphate hydrolases"/>
    <property type="match status" value="1"/>
</dbReference>